<evidence type="ECO:0000256" key="6">
    <source>
        <dbReference type="ARBA" id="ARBA00023136"/>
    </source>
</evidence>
<accession>A0A381WCG5</accession>
<feature type="region of interest" description="Disordered" evidence="9">
    <location>
        <begin position="309"/>
        <end position="328"/>
    </location>
</feature>
<keyword evidence="4 10" id="KW-0812">Transmembrane</keyword>
<dbReference type="PANTHER" id="PTHR38766:SF1">
    <property type="entry name" value="FLAGELLAR PROTEIN FLIO"/>
    <property type="match status" value="1"/>
</dbReference>
<dbReference type="AlphaFoldDB" id="A0A381WCG5"/>
<evidence type="ECO:0000256" key="2">
    <source>
        <dbReference type="ARBA" id="ARBA00004236"/>
    </source>
</evidence>
<feature type="compositionally biased region" description="Basic and acidic residues" evidence="9">
    <location>
        <begin position="352"/>
        <end position="363"/>
    </location>
</feature>
<comment type="subcellular location">
    <subcellularLocation>
        <location evidence="1">Bacterial flagellum basal body</location>
    </subcellularLocation>
    <subcellularLocation>
        <location evidence="2">Cell membrane</location>
    </subcellularLocation>
</comment>
<evidence type="ECO:0008006" key="12">
    <source>
        <dbReference type="Google" id="ProtNLM"/>
    </source>
</evidence>
<comment type="similarity">
    <text evidence="8">Belongs to the FliO/MopB family.</text>
</comment>
<protein>
    <recommendedName>
        <fullName evidence="12">Flagellar protein</fullName>
    </recommendedName>
</protein>
<reference evidence="11" key="1">
    <citation type="submission" date="2018-05" db="EMBL/GenBank/DDBJ databases">
        <authorList>
            <person name="Lanie J.A."/>
            <person name="Ng W.-L."/>
            <person name="Kazmierczak K.M."/>
            <person name="Andrzejewski T.M."/>
            <person name="Davidsen T.M."/>
            <person name="Wayne K.J."/>
            <person name="Tettelin H."/>
            <person name="Glass J.I."/>
            <person name="Rusch D."/>
            <person name="Podicherti R."/>
            <person name="Tsui H.-C.T."/>
            <person name="Winkler M.E."/>
        </authorList>
    </citation>
    <scope>NUCLEOTIDE SEQUENCE</scope>
</reference>
<evidence type="ECO:0000256" key="10">
    <source>
        <dbReference type="SAM" id="Phobius"/>
    </source>
</evidence>
<evidence type="ECO:0000256" key="3">
    <source>
        <dbReference type="ARBA" id="ARBA00022475"/>
    </source>
</evidence>
<keyword evidence="7" id="KW-0975">Bacterial flagellum</keyword>
<name>A0A381WCG5_9ZZZZ</name>
<evidence type="ECO:0000256" key="5">
    <source>
        <dbReference type="ARBA" id="ARBA00022989"/>
    </source>
</evidence>
<proteinExistence type="inferred from homology"/>
<keyword evidence="5 10" id="KW-1133">Transmembrane helix</keyword>
<evidence type="ECO:0000313" key="11">
    <source>
        <dbReference type="EMBL" id="SVA50216.1"/>
    </source>
</evidence>
<dbReference type="Pfam" id="PF04347">
    <property type="entry name" value="FliO"/>
    <property type="match status" value="1"/>
</dbReference>
<sequence length="408" mass="45671">MSFLRSSGLNAVIVIVLSLSWIIPAGASGVFVLKNIEVNSNDESKHVRLEFDGEFTGEPLINFESGSISFRFDSVRTSPTLPSLIDTKSHSFIKAVRAVQVPETDVVHLDILLKSSGYKSEYPVITRSGNNIYLGLNGNLASMPPLSSTEILTKEAEERVNNDQSLSSNFSANSTDDAALSNANDFLPIATEDWTVTMLTLVLSLLFVLLLIYLIAYLYNRFFSGRFPSIQGAIRIKQVSSFHVGPKQKVIILDMNNRKFACGVTPSTINLIAELEDETDQSFLHAINTDEKNDEIKIDQARANYLKTRESDPQEVNSGAVKKSKEEENHEIAFKDLDQANDIFLKPNSEHENDIEQSNDKNKMHSTPVRPPFEKRSEKFENLSYGSQTVQNFANKLSERLKFLKPIK</sequence>
<feature type="transmembrane region" description="Helical" evidence="10">
    <location>
        <begin position="194"/>
        <end position="219"/>
    </location>
</feature>
<dbReference type="GO" id="GO:0005886">
    <property type="term" value="C:plasma membrane"/>
    <property type="evidence" value="ECO:0007669"/>
    <property type="project" value="UniProtKB-SubCell"/>
</dbReference>
<organism evidence="11">
    <name type="scientific">marine metagenome</name>
    <dbReference type="NCBI Taxonomy" id="408172"/>
    <lineage>
        <taxon>unclassified sequences</taxon>
        <taxon>metagenomes</taxon>
        <taxon>ecological metagenomes</taxon>
    </lineage>
</organism>
<dbReference type="PANTHER" id="PTHR38766">
    <property type="entry name" value="FLAGELLAR PROTEIN FLIO"/>
    <property type="match status" value="1"/>
</dbReference>
<feature type="region of interest" description="Disordered" evidence="9">
    <location>
        <begin position="352"/>
        <end position="379"/>
    </location>
</feature>
<evidence type="ECO:0000256" key="4">
    <source>
        <dbReference type="ARBA" id="ARBA00022692"/>
    </source>
</evidence>
<keyword evidence="6 10" id="KW-0472">Membrane</keyword>
<evidence type="ECO:0000256" key="1">
    <source>
        <dbReference type="ARBA" id="ARBA00004117"/>
    </source>
</evidence>
<evidence type="ECO:0000256" key="7">
    <source>
        <dbReference type="ARBA" id="ARBA00023143"/>
    </source>
</evidence>
<dbReference type="GO" id="GO:0044781">
    <property type="term" value="P:bacterial-type flagellum organization"/>
    <property type="evidence" value="ECO:0007669"/>
    <property type="project" value="InterPro"/>
</dbReference>
<dbReference type="GO" id="GO:0009425">
    <property type="term" value="C:bacterial-type flagellum basal body"/>
    <property type="evidence" value="ECO:0007669"/>
    <property type="project" value="UniProtKB-SubCell"/>
</dbReference>
<evidence type="ECO:0000256" key="8">
    <source>
        <dbReference type="ARBA" id="ARBA00037937"/>
    </source>
</evidence>
<gene>
    <name evidence="11" type="ORF">METZ01_LOCUS103070</name>
</gene>
<dbReference type="InterPro" id="IPR022781">
    <property type="entry name" value="Flagellar_biosynth_FliO"/>
</dbReference>
<dbReference type="EMBL" id="UINC01011371">
    <property type="protein sequence ID" value="SVA50216.1"/>
    <property type="molecule type" value="Genomic_DNA"/>
</dbReference>
<keyword evidence="3" id="KW-1003">Cell membrane</keyword>
<dbReference type="InterPro" id="IPR052205">
    <property type="entry name" value="FliO/MopB"/>
</dbReference>
<evidence type="ECO:0000256" key="9">
    <source>
        <dbReference type="SAM" id="MobiDB-lite"/>
    </source>
</evidence>